<dbReference type="EMBL" id="FNWO01000004">
    <property type="protein sequence ID" value="SEH32165.1"/>
    <property type="molecule type" value="Genomic_DNA"/>
</dbReference>
<evidence type="ECO:0000256" key="1">
    <source>
        <dbReference type="SAM" id="MobiDB-lite"/>
    </source>
</evidence>
<feature type="region of interest" description="Disordered" evidence="1">
    <location>
        <begin position="50"/>
        <end position="72"/>
    </location>
</feature>
<gene>
    <name evidence="2" type="ORF">SAMN04244559_01190</name>
</gene>
<proteinExistence type="predicted"/>
<protein>
    <submittedName>
        <fullName evidence="2">Uncharacterized protein</fullName>
    </submittedName>
</protein>
<dbReference type="AlphaFoldDB" id="A0A1H6HD95"/>
<name>A0A1H6HD95_MAGFU</name>
<sequence length="72" mass="8142">MTHTETTLLDIDRDDVYFCPHCGRLTRHSVTRERVLVPVLWCLSCFHTHMGENESDPSVSVADSSPVSQAVR</sequence>
<dbReference type="RefSeq" id="WP_074766533.1">
    <property type="nucleotide sequence ID" value="NZ_FNWO01000004.1"/>
</dbReference>
<dbReference type="OrthoDB" id="7361012at2"/>
<feature type="compositionally biased region" description="Low complexity" evidence="1">
    <location>
        <begin position="56"/>
        <end position="72"/>
    </location>
</feature>
<organism evidence="2 3">
    <name type="scientific">Magnetospirillum fulvum</name>
    <name type="common">Rhodospirillum fulvum</name>
    <dbReference type="NCBI Taxonomy" id="1082"/>
    <lineage>
        <taxon>Bacteria</taxon>
        <taxon>Pseudomonadati</taxon>
        <taxon>Pseudomonadota</taxon>
        <taxon>Alphaproteobacteria</taxon>
        <taxon>Rhodospirillales</taxon>
        <taxon>Rhodospirillaceae</taxon>
        <taxon>Magnetospirillum</taxon>
    </lineage>
</organism>
<dbReference type="Proteomes" id="UP000182983">
    <property type="component" value="Unassembled WGS sequence"/>
</dbReference>
<keyword evidence="3" id="KW-1185">Reference proteome</keyword>
<accession>A0A1H6HD95</accession>
<evidence type="ECO:0000313" key="3">
    <source>
        <dbReference type="Proteomes" id="UP000182983"/>
    </source>
</evidence>
<reference evidence="3" key="1">
    <citation type="submission" date="2016-10" db="EMBL/GenBank/DDBJ databases">
        <authorList>
            <person name="Varghese N."/>
            <person name="Submissions S."/>
        </authorList>
    </citation>
    <scope>NUCLEOTIDE SEQUENCE [LARGE SCALE GENOMIC DNA]</scope>
    <source>
        <strain evidence="3">DSM 13234</strain>
    </source>
</reference>
<evidence type="ECO:0000313" key="2">
    <source>
        <dbReference type="EMBL" id="SEH32165.1"/>
    </source>
</evidence>